<feature type="domain" description="Solute-binding protein family 5" evidence="4">
    <location>
        <begin position="85"/>
        <end position="448"/>
    </location>
</feature>
<dbReference type="Gene3D" id="3.10.105.10">
    <property type="entry name" value="Dipeptide-binding Protein, Domain 3"/>
    <property type="match status" value="1"/>
</dbReference>
<comment type="subcellular location">
    <subcellularLocation>
        <location evidence="1">Periplasm</location>
    </subcellularLocation>
</comment>
<proteinExistence type="inferred from homology"/>
<feature type="signal peptide" evidence="3">
    <location>
        <begin position="1"/>
        <end position="36"/>
    </location>
</feature>
<comment type="caution">
    <text evidence="5">The sequence shown here is derived from an EMBL/GenBank/DDBJ whole genome shotgun (WGS) entry which is preliminary data.</text>
</comment>
<evidence type="ECO:0000256" key="1">
    <source>
        <dbReference type="ARBA" id="ARBA00004418"/>
    </source>
</evidence>
<organism evidence="5 6">
    <name type="scientific">Saliniramus fredricksonii</name>
    <dbReference type="NCBI Taxonomy" id="1653334"/>
    <lineage>
        <taxon>Bacteria</taxon>
        <taxon>Pseudomonadati</taxon>
        <taxon>Pseudomonadota</taxon>
        <taxon>Alphaproteobacteria</taxon>
        <taxon>Hyphomicrobiales</taxon>
        <taxon>Salinarimonadaceae</taxon>
        <taxon>Saliniramus</taxon>
    </lineage>
</organism>
<reference evidence="5 6" key="1">
    <citation type="submission" date="2016-08" db="EMBL/GenBank/DDBJ databases">
        <authorList>
            <person name="Varghese N."/>
            <person name="Submissions Spin"/>
        </authorList>
    </citation>
    <scope>NUCLEOTIDE SEQUENCE [LARGE SCALE GENOMIC DNA]</scope>
    <source>
        <strain evidence="5 6">HL-109</strain>
    </source>
</reference>
<evidence type="ECO:0000259" key="4">
    <source>
        <dbReference type="Pfam" id="PF00496"/>
    </source>
</evidence>
<evidence type="ECO:0000256" key="3">
    <source>
        <dbReference type="SAM" id="SignalP"/>
    </source>
</evidence>
<protein>
    <submittedName>
        <fullName evidence="5">Peptide/nickel transport system substrate-binding protein</fullName>
    </submittedName>
</protein>
<dbReference type="InterPro" id="IPR030678">
    <property type="entry name" value="Peptide/Ni-bd"/>
</dbReference>
<dbReference type="InterPro" id="IPR000914">
    <property type="entry name" value="SBP_5_dom"/>
</dbReference>
<dbReference type="EMBL" id="FMBM01000002">
    <property type="protein sequence ID" value="SCC81150.1"/>
    <property type="molecule type" value="Genomic_DNA"/>
</dbReference>
<gene>
    <name evidence="5" type="ORF">GA0071312_2083</name>
</gene>
<comment type="similarity">
    <text evidence="2">Belongs to the bacterial solute-binding protein 5 family.</text>
</comment>
<evidence type="ECO:0000313" key="5">
    <source>
        <dbReference type="EMBL" id="SCC81150.1"/>
    </source>
</evidence>
<sequence>MSFIGFFKGARCATPPVLAFGAAMMMLSHATLPVQAQAQEETIVIARDMDLDTLDPHRAFCDTCQIYLSAVYERLVDLAADNRSIVPLLAREWSINDDQTEFTFNLDPDARFADGETVTSTDVKWSLERLKNLQGNPSFLMNGVTDIDDSDPGVVVIRTEAPNSELLGILAAPYAAIVQSELAIANGAVSGPGAESDDQAEGWFLSNSAGSGAFVLSSYAPDDELRLVRNDEYWREAGAIRQVVIRQVKDAVTQAQMLESGAVDIAMQVDADIAATVRAPNVIVETVPSFNFVYIAFGAGADGMPIEMSRTVREALALAIDYDGAIEFVVGGAGAKQAAPIPNGFPGTQNLPLPERDIGRALALLAEEGHENGFTLEAVYPSVNVYGVDLSLLMQKVQQDLADVGVQLELQPVTFAVWRERIMASGIPVTAVYYAPDYFGSGQYAQFFGMQEGSPWHGRAHAAKAERVTNPRMAELLEAALAAPSDQIEAAFQAVAEEMIEDRIIIPILSPNLILAYRDNLQGMRYSACCNLPLGELSLD</sequence>
<dbReference type="PIRSF" id="PIRSF002741">
    <property type="entry name" value="MppA"/>
    <property type="match status" value="1"/>
</dbReference>
<keyword evidence="6" id="KW-1185">Reference proteome</keyword>
<feature type="chain" id="PRO_5047035474" evidence="3">
    <location>
        <begin position="37"/>
        <end position="540"/>
    </location>
</feature>
<dbReference type="SUPFAM" id="SSF53850">
    <property type="entry name" value="Periplasmic binding protein-like II"/>
    <property type="match status" value="1"/>
</dbReference>
<dbReference type="InterPro" id="IPR039424">
    <property type="entry name" value="SBP_5"/>
</dbReference>
<dbReference type="Gene3D" id="3.40.190.10">
    <property type="entry name" value="Periplasmic binding protein-like II"/>
    <property type="match status" value="1"/>
</dbReference>
<dbReference type="CDD" id="cd08512">
    <property type="entry name" value="PBP2_NikA_DppA_OppA_like_7"/>
    <property type="match status" value="1"/>
</dbReference>
<dbReference type="Pfam" id="PF00496">
    <property type="entry name" value="SBP_bac_5"/>
    <property type="match status" value="1"/>
</dbReference>
<dbReference type="PANTHER" id="PTHR30290">
    <property type="entry name" value="PERIPLASMIC BINDING COMPONENT OF ABC TRANSPORTER"/>
    <property type="match status" value="1"/>
</dbReference>
<evidence type="ECO:0000313" key="6">
    <source>
        <dbReference type="Proteomes" id="UP000182800"/>
    </source>
</evidence>
<keyword evidence="3" id="KW-0732">Signal</keyword>
<evidence type="ECO:0000256" key="2">
    <source>
        <dbReference type="ARBA" id="ARBA00005695"/>
    </source>
</evidence>
<accession>A0ABY0K9K4</accession>
<dbReference type="Proteomes" id="UP000182800">
    <property type="component" value="Unassembled WGS sequence"/>
</dbReference>
<dbReference type="Gene3D" id="3.90.76.10">
    <property type="entry name" value="Dipeptide-binding Protein, Domain 1"/>
    <property type="match status" value="1"/>
</dbReference>
<dbReference type="RefSeq" id="WP_108721857.1">
    <property type="nucleotide sequence ID" value="NZ_FMBM01000002.1"/>
</dbReference>
<name>A0ABY0K9K4_9HYPH</name>